<evidence type="ECO:0000313" key="2">
    <source>
        <dbReference type="Proteomes" id="UP000092714"/>
    </source>
</evidence>
<dbReference type="RefSeq" id="WP_027098172.1">
    <property type="nucleotide sequence ID" value="NZ_CABHIH010000002.1"/>
</dbReference>
<proteinExistence type="predicted"/>
<dbReference type="EMBL" id="MAPZ01000019">
    <property type="protein sequence ID" value="OBY10507.1"/>
    <property type="molecule type" value="Genomic_DNA"/>
</dbReference>
<dbReference type="GeneID" id="42775998"/>
<dbReference type="Proteomes" id="UP000092714">
    <property type="component" value="Unassembled WGS sequence"/>
</dbReference>
<dbReference type="eggNOG" id="ENOG50325D1">
    <property type="taxonomic scope" value="Bacteria"/>
</dbReference>
<protein>
    <submittedName>
        <fullName evidence="1">Uncharacterized protein</fullName>
    </submittedName>
</protein>
<sequence length="124" mass="14396">MEKGLLIKVLGKADAVRLEDQIYNLRGITSKVRYGLMGNMSIFDDNFIADVVKALEGINEEIKEIKINVEDPNKIGYTNSREYLKKYLESIYHNIIELIKNLNPFNEKLVIMHNNLLCDFVLKY</sequence>
<accession>A0A173Z668</accession>
<name>A0A173Z668_9CLOT</name>
<comment type="caution">
    <text evidence="1">The sequence shown here is derived from an EMBL/GenBank/DDBJ whole genome shotgun (WGS) entry which is preliminary data.</text>
</comment>
<gene>
    <name evidence="1" type="ORF">CP373A1_08305</name>
</gene>
<evidence type="ECO:0000313" key="1">
    <source>
        <dbReference type="EMBL" id="OBY10507.1"/>
    </source>
</evidence>
<dbReference type="AlphaFoldDB" id="A0A173Z668"/>
<reference evidence="1 2" key="1">
    <citation type="submission" date="2016-06" db="EMBL/GenBank/DDBJ databases">
        <authorList>
            <person name="Kjaerup R.B."/>
            <person name="Dalgaard T.S."/>
            <person name="Juul-Madsen H.R."/>
        </authorList>
    </citation>
    <scope>NUCLEOTIDE SEQUENCE [LARGE SCALE GENOMIC DNA]</scope>
    <source>
        <strain evidence="1 2">373-A1</strain>
    </source>
</reference>
<keyword evidence="2" id="KW-1185">Reference proteome</keyword>
<dbReference type="OrthoDB" id="1909978at2"/>
<organism evidence="1 2">
    <name type="scientific">Clostridium paraputrificum</name>
    <dbReference type="NCBI Taxonomy" id="29363"/>
    <lineage>
        <taxon>Bacteria</taxon>
        <taxon>Bacillati</taxon>
        <taxon>Bacillota</taxon>
        <taxon>Clostridia</taxon>
        <taxon>Eubacteriales</taxon>
        <taxon>Clostridiaceae</taxon>
        <taxon>Clostridium</taxon>
    </lineage>
</organism>